<evidence type="ECO:0000256" key="5">
    <source>
        <dbReference type="ARBA" id="ARBA00023242"/>
    </source>
</evidence>
<dbReference type="OrthoDB" id="2160351at2759"/>
<evidence type="ECO:0000256" key="6">
    <source>
        <dbReference type="SAM" id="MobiDB-lite"/>
    </source>
</evidence>
<keyword evidence="2" id="KW-0479">Metal-binding</keyword>
<name>A0A9P5YAK0_9AGAR</name>
<feature type="region of interest" description="Disordered" evidence="6">
    <location>
        <begin position="365"/>
        <end position="396"/>
    </location>
</feature>
<organism evidence="11 12">
    <name type="scientific">Collybia nuda</name>
    <dbReference type="NCBI Taxonomy" id="64659"/>
    <lineage>
        <taxon>Eukaryota</taxon>
        <taxon>Fungi</taxon>
        <taxon>Dikarya</taxon>
        <taxon>Basidiomycota</taxon>
        <taxon>Agaricomycotina</taxon>
        <taxon>Agaricomycetes</taxon>
        <taxon>Agaricomycetidae</taxon>
        <taxon>Agaricales</taxon>
        <taxon>Tricholomatineae</taxon>
        <taxon>Clitocybaceae</taxon>
        <taxon>Collybia</taxon>
    </lineage>
</organism>
<feature type="domain" description="Splicing factor SF3a60 binding" evidence="8">
    <location>
        <begin position="79"/>
        <end position="102"/>
    </location>
</feature>
<keyword evidence="4" id="KW-0862">Zinc</keyword>
<dbReference type="GO" id="GO:0000398">
    <property type="term" value="P:mRNA splicing, via spliceosome"/>
    <property type="evidence" value="ECO:0007669"/>
    <property type="project" value="InterPro"/>
</dbReference>
<dbReference type="GO" id="GO:0008270">
    <property type="term" value="F:zinc ion binding"/>
    <property type="evidence" value="ECO:0007669"/>
    <property type="project" value="UniProtKB-KW"/>
</dbReference>
<evidence type="ECO:0000259" key="10">
    <source>
        <dbReference type="Pfam" id="PF16837"/>
    </source>
</evidence>
<accession>A0A9P5YAK0</accession>
<proteinExistence type="predicted"/>
<keyword evidence="12" id="KW-1185">Reference proteome</keyword>
<dbReference type="InterPro" id="IPR031774">
    <property type="entry name" value="SF3A3_dom"/>
</dbReference>
<dbReference type="AlphaFoldDB" id="A0A9P5YAK0"/>
<dbReference type="Proteomes" id="UP000807353">
    <property type="component" value="Unassembled WGS sequence"/>
</dbReference>
<dbReference type="PANTHER" id="PTHR12786">
    <property type="entry name" value="SPLICING FACTOR SF3A-RELATED"/>
    <property type="match status" value="1"/>
</dbReference>
<evidence type="ECO:0000259" key="7">
    <source>
        <dbReference type="Pfam" id="PF11931"/>
    </source>
</evidence>
<keyword evidence="5" id="KW-0539">Nucleus</keyword>
<dbReference type="SUPFAM" id="SSF57667">
    <property type="entry name" value="beta-beta-alpha zinc fingers"/>
    <property type="match status" value="1"/>
</dbReference>
<dbReference type="PANTHER" id="PTHR12786:SF2">
    <property type="entry name" value="SPLICING FACTOR 3A SUBUNIT 3"/>
    <property type="match status" value="1"/>
</dbReference>
<evidence type="ECO:0000313" key="11">
    <source>
        <dbReference type="EMBL" id="KAF9464341.1"/>
    </source>
</evidence>
<dbReference type="GO" id="GO:0003723">
    <property type="term" value="F:RNA binding"/>
    <property type="evidence" value="ECO:0007669"/>
    <property type="project" value="InterPro"/>
</dbReference>
<dbReference type="Pfam" id="PF12108">
    <property type="entry name" value="SF3a60_bindingd"/>
    <property type="match status" value="1"/>
</dbReference>
<sequence length="538" mass="61759">MDSIIEIQRQTHEEVERFERALSTLLSRNHSTHERNLQNEHKASQVLDRITSRASVLHSLYQDQDARKLELEALSAPAQQNDLSEFYSRLGKIQEHHNKYPDSIPGGFDLELAALLEDTNQEGDDEYEEEDPVSLLFSGEEAYGKYLDLYANHTAFNNLKNIGKRPGYLQYLDLLLMAQNGPVHRDLSKETRFTKDYETYIKNLHAYLLSFAKRTQPLVDIQSQQEAVDEEFNKRWEAEEILGWEEHISKTPTYGNGSLGIWCTPCQKHYSKQTVYDAHLTSKRHVKAVAKQASSGELPANPNGGAAPLVQSSNSNNPHKSSANSRLRTSAHLTHLTTALLVMLVPTLNETKSNVERRFSLTAREREQELIDQAKPPPPPANKDNTGPEEENEEEERIYNPLKLPLGWDGKPIPYWLYKLHGLGVEYRCEICSDHVYMGRKNFDRHFQVRGSIAPLCLKLTFSQESRHAFGMRALGLPNTKHFHEITRIEDALSLAERLKQEGRHEIFEQETMEELEDDEGNVYNRKTYEDLKKQGLI</sequence>
<feature type="region of interest" description="Disordered" evidence="6">
    <location>
        <begin position="288"/>
        <end position="327"/>
    </location>
</feature>
<feature type="domain" description="SF3A3" evidence="10">
    <location>
        <begin position="136"/>
        <end position="175"/>
    </location>
</feature>
<dbReference type="InterPro" id="IPR024598">
    <property type="entry name" value="SF3a60/Prp9_C"/>
</dbReference>
<evidence type="ECO:0000259" key="9">
    <source>
        <dbReference type="Pfam" id="PF12171"/>
    </source>
</evidence>
<keyword evidence="3" id="KW-0863">Zinc-finger</keyword>
<evidence type="ECO:0000256" key="4">
    <source>
        <dbReference type="ARBA" id="ARBA00022833"/>
    </source>
</evidence>
<dbReference type="InterPro" id="IPR036236">
    <property type="entry name" value="Znf_C2H2_sf"/>
</dbReference>
<evidence type="ECO:0000313" key="12">
    <source>
        <dbReference type="Proteomes" id="UP000807353"/>
    </source>
</evidence>
<dbReference type="Pfam" id="PF12171">
    <property type="entry name" value="zf-C2H2_jaz"/>
    <property type="match status" value="1"/>
</dbReference>
<dbReference type="InterPro" id="IPR021966">
    <property type="entry name" value="SF3a60_bindingd"/>
</dbReference>
<evidence type="ECO:0000256" key="2">
    <source>
        <dbReference type="ARBA" id="ARBA00022723"/>
    </source>
</evidence>
<dbReference type="InterPro" id="IPR022755">
    <property type="entry name" value="Znf_C2H2_jaz"/>
</dbReference>
<feature type="domain" description="Zinc finger double-stranded RNA binding" evidence="9">
    <location>
        <begin position="262"/>
        <end position="285"/>
    </location>
</feature>
<gene>
    <name evidence="11" type="ORF">BDZ94DRAFT_1216334</name>
</gene>
<feature type="compositionally biased region" description="Polar residues" evidence="6">
    <location>
        <begin position="310"/>
        <end position="325"/>
    </location>
</feature>
<reference evidence="11" key="1">
    <citation type="submission" date="2020-11" db="EMBL/GenBank/DDBJ databases">
        <authorList>
            <consortium name="DOE Joint Genome Institute"/>
            <person name="Ahrendt S."/>
            <person name="Riley R."/>
            <person name="Andreopoulos W."/>
            <person name="Labutti K."/>
            <person name="Pangilinan J."/>
            <person name="Ruiz-Duenas F.J."/>
            <person name="Barrasa J.M."/>
            <person name="Sanchez-Garcia M."/>
            <person name="Camarero S."/>
            <person name="Miyauchi S."/>
            <person name="Serrano A."/>
            <person name="Linde D."/>
            <person name="Babiker R."/>
            <person name="Drula E."/>
            <person name="Ayuso-Fernandez I."/>
            <person name="Pacheco R."/>
            <person name="Padilla G."/>
            <person name="Ferreira P."/>
            <person name="Barriuso J."/>
            <person name="Kellner H."/>
            <person name="Castanera R."/>
            <person name="Alfaro M."/>
            <person name="Ramirez L."/>
            <person name="Pisabarro A.G."/>
            <person name="Kuo A."/>
            <person name="Tritt A."/>
            <person name="Lipzen A."/>
            <person name="He G."/>
            <person name="Yan M."/>
            <person name="Ng V."/>
            <person name="Cullen D."/>
            <person name="Martin F."/>
            <person name="Rosso M.-N."/>
            <person name="Henrissat B."/>
            <person name="Hibbett D."/>
            <person name="Martinez A.T."/>
            <person name="Grigoriev I.V."/>
        </authorList>
    </citation>
    <scope>NUCLEOTIDE SEQUENCE</scope>
    <source>
        <strain evidence="11">CBS 247.69</strain>
    </source>
</reference>
<comment type="caution">
    <text evidence="11">The sequence shown here is derived from an EMBL/GenBank/DDBJ whole genome shotgun (WGS) entry which is preliminary data.</text>
</comment>
<feature type="compositionally biased region" description="Acidic residues" evidence="6">
    <location>
        <begin position="387"/>
        <end position="396"/>
    </location>
</feature>
<evidence type="ECO:0000256" key="3">
    <source>
        <dbReference type="ARBA" id="ARBA00022771"/>
    </source>
</evidence>
<evidence type="ECO:0000259" key="8">
    <source>
        <dbReference type="Pfam" id="PF12108"/>
    </source>
</evidence>
<dbReference type="InterPro" id="IPR051421">
    <property type="entry name" value="RNA_Proc_DNA_Dmg_Regulator"/>
</dbReference>
<dbReference type="Pfam" id="PF16837">
    <property type="entry name" value="SF3A3"/>
    <property type="match status" value="1"/>
</dbReference>
<dbReference type="GO" id="GO:0005681">
    <property type="term" value="C:spliceosomal complex"/>
    <property type="evidence" value="ECO:0007669"/>
    <property type="project" value="InterPro"/>
</dbReference>
<feature type="domain" description="Splicing factor SF3a60 /Prp9 subunit C-terminal" evidence="7">
    <location>
        <begin position="403"/>
        <end position="538"/>
    </location>
</feature>
<comment type="subcellular location">
    <subcellularLocation>
        <location evidence="1">Nucleus</location>
    </subcellularLocation>
</comment>
<evidence type="ECO:0000256" key="1">
    <source>
        <dbReference type="ARBA" id="ARBA00004123"/>
    </source>
</evidence>
<dbReference type="EMBL" id="MU150254">
    <property type="protein sequence ID" value="KAF9464341.1"/>
    <property type="molecule type" value="Genomic_DNA"/>
</dbReference>
<protein>
    <submittedName>
        <fullName evidence="11">RNA splicing factor PRP9</fullName>
    </submittedName>
</protein>
<dbReference type="Pfam" id="PF11931">
    <property type="entry name" value="SF3a60_Prp9_C"/>
    <property type="match status" value="1"/>
</dbReference>